<keyword evidence="2" id="KW-1185">Reference proteome</keyword>
<dbReference type="GeneID" id="19468238"/>
<dbReference type="OMA" id="YEAHVLY"/>
<organism evidence="1 2">
    <name type="scientific">Glarea lozoyensis (strain ATCC 20868 / MF5171)</name>
    <dbReference type="NCBI Taxonomy" id="1116229"/>
    <lineage>
        <taxon>Eukaryota</taxon>
        <taxon>Fungi</taxon>
        <taxon>Dikarya</taxon>
        <taxon>Ascomycota</taxon>
        <taxon>Pezizomycotina</taxon>
        <taxon>Leotiomycetes</taxon>
        <taxon>Helotiales</taxon>
        <taxon>Helotiaceae</taxon>
        <taxon>Glarea</taxon>
    </lineage>
</organism>
<evidence type="ECO:0000313" key="1">
    <source>
        <dbReference type="EMBL" id="EPE37027.1"/>
    </source>
</evidence>
<dbReference type="HOGENOM" id="CLU_074380_0_0_1"/>
<proteinExistence type="predicted"/>
<sequence length="310" mass="34390">MSFIRKRTLFTGALSLGVTGSIAIIFGKRYLDQSCPRVPITKLPKSSACRNLIDGTTVTAAYTPHGLQNGGLLSSWSGRKQHDRWIHSFSALQIELPTSLLAGYRGDASKDDAETLMRNFLHAFLIARSNGPDGWLLDKEVPPLSFEPGSHLYGNHDSFIAFLLGTWNSTRGNTRGLQPTCLPAAAFEPSARFPSNAALVQESPTDSAGAVMYWHNPVSLVKRVDKAADYGLPWRFMLGGFQEWIVEKVSDDKVRVTYVMLECSETRPEFKHMPAPGYEAHVLYGQYLLDGAVREMNRVSLKQKRNEASP</sequence>
<accession>S3DF33</accession>
<dbReference type="Proteomes" id="UP000016922">
    <property type="component" value="Unassembled WGS sequence"/>
</dbReference>
<gene>
    <name evidence="1" type="ORF">GLAREA_09190</name>
</gene>
<reference evidence="1 2" key="1">
    <citation type="journal article" date="2013" name="BMC Genomics">
        <title>Genomics-driven discovery of the pneumocandin biosynthetic gene cluster in the fungus Glarea lozoyensis.</title>
        <authorList>
            <person name="Chen L."/>
            <person name="Yue Q."/>
            <person name="Zhang X."/>
            <person name="Xiang M."/>
            <person name="Wang C."/>
            <person name="Li S."/>
            <person name="Che Y."/>
            <person name="Ortiz-Lopez F.J."/>
            <person name="Bills G.F."/>
            <person name="Liu X."/>
            <person name="An Z."/>
        </authorList>
    </citation>
    <scope>NUCLEOTIDE SEQUENCE [LARGE SCALE GENOMIC DNA]</scope>
    <source>
        <strain evidence="2">ATCC 20868 / MF5171</strain>
    </source>
</reference>
<evidence type="ECO:0000313" key="2">
    <source>
        <dbReference type="Proteomes" id="UP000016922"/>
    </source>
</evidence>
<dbReference type="eggNOG" id="ENOG502S4V9">
    <property type="taxonomic scope" value="Eukaryota"/>
</dbReference>
<dbReference type="AlphaFoldDB" id="S3DF33"/>
<name>S3DF33_GLAL2</name>
<dbReference type="RefSeq" id="XP_008076342.1">
    <property type="nucleotide sequence ID" value="XM_008078151.1"/>
</dbReference>
<protein>
    <submittedName>
        <fullName evidence="1">Uncharacterized protein</fullName>
    </submittedName>
</protein>
<dbReference type="EMBL" id="KE145352">
    <property type="protein sequence ID" value="EPE37027.1"/>
    <property type="molecule type" value="Genomic_DNA"/>
</dbReference>
<dbReference type="KEGG" id="glz:GLAREA_09190"/>
<dbReference type="OrthoDB" id="4480078at2759"/>